<dbReference type="RefSeq" id="WP_225912498.1">
    <property type="nucleotide sequence ID" value="NZ_CAWNNC010000001.1"/>
</dbReference>
<evidence type="ECO:0000259" key="1">
    <source>
        <dbReference type="Pfam" id="PF11867"/>
    </source>
</evidence>
<evidence type="ECO:0000313" key="2">
    <source>
        <dbReference type="EMBL" id="AUB36167.1"/>
    </source>
</evidence>
<protein>
    <submittedName>
        <fullName evidence="2">Type I site-specific restriction-modification system</fullName>
    </submittedName>
</protein>
<accession>A0A2K8SL79</accession>
<proteinExistence type="predicted"/>
<dbReference type="InterPro" id="IPR021810">
    <property type="entry name" value="T1RH-like_C"/>
</dbReference>
<dbReference type="AlphaFoldDB" id="A0A2K8SL79"/>
<reference evidence="2 3" key="1">
    <citation type="submission" date="2017-11" db="EMBL/GenBank/DDBJ databases">
        <title>Complete genome of a free-living desiccation-tolerant cyanobacterium and its photosynthetic adaptation to extreme terrestrial habitat.</title>
        <authorList>
            <person name="Shang J."/>
        </authorList>
    </citation>
    <scope>NUCLEOTIDE SEQUENCE [LARGE SCALE GENOMIC DNA]</scope>
    <source>
        <strain evidence="2 3">CCNUN1</strain>
    </source>
</reference>
<evidence type="ECO:0000313" key="3">
    <source>
        <dbReference type="Proteomes" id="UP000232003"/>
    </source>
</evidence>
<name>A0A2K8SL79_9NOSO</name>
<dbReference type="KEGG" id="nfl:COO91_02068"/>
<dbReference type="EMBL" id="CP024785">
    <property type="protein sequence ID" value="AUB36167.1"/>
    <property type="molecule type" value="Genomic_DNA"/>
</dbReference>
<organism evidence="2 3">
    <name type="scientific">Nostoc flagelliforme CCNUN1</name>
    <dbReference type="NCBI Taxonomy" id="2038116"/>
    <lineage>
        <taxon>Bacteria</taxon>
        <taxon>Bacillati</taxon>
        <taxon>Cyanobacteriota</taxon>
        <taxon>Cyanophyceae</taxon>
        <taxon>Nostocales</taxon>
        <taxon>Nostocaceae</taxon>
        <taxon>Nostoc</taxon>
    </lineage>
</organism>
<gene>
    <name evidence="2" type="ORF">COO91_02068</name>
</gene>
<feature type="domain" description="Type I restriction enzyme HindI endonuclease subunit-like C-terminal" evidence="1">
    <location>
        <begin position="1"/>
        <end position="78"/>
    </location>
</feature>
<keyword evidence="3" id="KW-1185">Reference proteome</keyword>
<dbReference type="Pfam" id="PF11867">
    <property type="entry name" value="T1RH-like_C"/>
    <property type="match status" value="1"/>
</dbReference>
<dbReference type="Proteomes" id="UP000232003">
    <property type="component" value="Chromosome"/>
</dbReference>
<sequence>MINFAQELGVEDKRAIAENLIEEELAIFDLLTKPEIKLTRQEEQEVKQVARELLKTLKKEKLVLDWKKRQQTRASVEVSDRLYFNSTNL</sequence>